<organism evidence="2">
    <name type="scientific">Siphoviridae sp. ctpGU1</name>
    <dbReference type="NCBI Taxonomy" id="2823601"/>
    <lineage>
        <taxon>Viruses</taxon>
        <taxon>Duplodnaviria</taxon>
        <taxon>Heunggongvirae</taxon>
        <taxon>Uroviricota</taxon>
        <taxon>Caudoviricetes</taxon>
    </lineage>
</organism>
<dbReference type="InterPro" id="IPR055871">
    <property type="entry name" value="DUF7448"/>
</dbReference>
<dbReference type="Pfam" id="PF24240">
    <property type="entry name" value="DUF7448"/>
    <property type="match status" value="1"/>
</dbReference>
<sequence length="132" mass="15075">MALENMYKLKELLLYKKIKKASDNTLELTDGTKIEFYLSDYDCCAGAYGEWILSDNFEGCITDVTYKHSKTGDYGYVEERLKLTIFHNQNIIAQANCYGNNGNEGYYFSVLSVEVRSINGEKLDDFTLLSVD</sequence>
<evidence type="ECO:0000259" key="1">
    <source>
        <dbReference type="Pfam" id="PF24240"/>
    </source>
</evidence>
<name>A0A8S5LBT5_9CAUD</name>
<reference evidence="2" key="1">
    <citation type="journal article" date="2021" name="Proc. Natl. Acad. Sci. U.S.A.">
        <title>A Catalog of Tens of Thousands of Viruses from Human Metagenomes Reveals Hidden Associations with Chronic Diseases.</title>
        <authorList>
            <person name="Tisza M.J."/>
            <person name="Buck C.B."/>
        </authorList>
    </citation>
    <scope>NUCLEOTIDE SEQUENCE</scope>
    <source>
        <strain evidence="2">CtpGU1</strain>
    </source>
</reference>
<evidence type="ECO:0000313" key="2">
    <source>
        <dbReference type="EMBL" id="DAD67453.1"/>
    </source>
</evidence>
<protein>
    <recommendedName>
        <fullName evidence="1">DUF7448 domain-containing protein</fullName>
    </recommendedName>
</protein>
<proteinExistence type="predicted"/>
<dbReference type="EMBL" id="BK014677">
    <property type="protein sequence ID" value="DAD67453.1"/>
    <property type="molecule type" value="Genomic_DNA"/>
</dbReference>
<feature type="domain" description="DUF7448" evidence="1">
    <location>
        <begin position="11"/>
        <end position="107"/>
    </location>
</feature>
<accession>A0A8S5LBT5</accession>